<organism evidence="1 2">
    <name type="scientific">Ameca splendens</name>
    <dbReference type="NCBI Taxonomy" id="208324"/>
    <lineage>
        <taxon>Eukaryota</taxon>
        <taxon>Metazoa</taxon>
        <taxon>Chordata</taxon>
        <taxon>Craniata</taxon>
        <taxon>Vertebrata</taxon>
        <taxon>Euteleostomi</taxon>
        <taxon>Actinopterygii</taxon>
        <taxon>Neopterygii</taxon>
        <taxon>Teleostei</taxon>
        <taxon>Neoteleostei</taxon>
        <taxon>Acanthomorphata</taxon>
        <taxon>Ovalentaria</taxon>
        <taxon>Atherinomorphae</taxon>
        <taxon>Cyprinodontiformes</taxon>
        <taxon>Goodeidae</taxon>
        <taxon>Ameca</taxon>
    </lineage>
</organism>
<name>A0ABV0Y858_9TELE</name>
<comment type="caution">
    <text evidence="1">The sequence shown here is derived from an EMBL/GenBank/DDBJ whole genome shotgun (WGS) entry which is preliminary data.</text>
</comment>
<accession>A0ABV0Y858</accession>
<sequence>MSWTDSSRRSDGHMIVSSLSLSLLLVEDSQDEEDPAGCLKTRTNQDIWRSYQRRSQKLLRNQSDGWRHEAAEI</sequence>
<dbReference type="EMBL" id="JAHRIP010026116">
    <property type="protein sequence ID" value="MEQ2289975.1"/>
    <property type="molecule type" value="Genomic_DNA"/>
</dbReference>
<reference evidence="1 2" key="1">
    <citation type="submission" date="2021-06" db="EMBL/GenBank/DDBJ databases">
        <authorList>
            <person name="Palmer J.M."/>
        </authorList>
    </citation>
    <scope>NUCLEOTIDE SEQUENCE [LARGE SCALE GENOMIC DNA]</scope>
    <source>
        <strain evidence="1 2">AS_MEX2019</strain>
        <tissue evidence="1">Muscle</tissue>
    </source>
</reference>
<proteinExistence type="predicted"/>
<protein>
    <submittedName>
        <fullName evidence="1">Uncharacterized protein</fullName>
    </submittedName>
</protein>
<gene>
    <name evidence="1" type="ORF">AMECASPLE_038666</name>
</gene>
<evidence type="ECO:0000313" key="1">
    <source>
        <dbReference type="EMBL" id="MEQ2289975.1"/>
    </source>
</evidence>
<dbReference type="Proteomes" id="UP001469553">
    <property type="component" value="Unassembled WGS sequence"/>
</dbReference>
<evidence type="ECO:0000313" key="2">
    <source>
        <dbReference type="Proteomes" id="UP001469553"/>
    </source>
</evidence>
<keyword evidence="2" id="KW-1185">Reference proteome</keyword>